<dbReference type="InterPro" id="IPR038050">
    <property type="entry name" value="Neuro_actylchol_rec"/>
</dbReference>
<dbReference type="GO" id="GO:0006811">
    <property type="term" value="P:monoatomic ion transport"/>
    <property type="evidence" value="ECO:0007669"/>
    <property type="project" value="InterPro"/>
</dbReference>
<dbReference type="Pfam" id="PF02932">
    <property type="entry name" value="Neur_chan_memb"/>
    <property type="match status" value="1"/>
</dbReference>
<proteinExistence type="predicted"/>
<evidence type="ECO:0000313" key="4">
    <source>
        <dbReference type="WBParaSite" id="Gr19_v10_g10450.t1"/>
    </source>
</evidence>
<dbReference type="InterPro" id="IPR006029">
    <property type="entry name" value="Neurotrans-gated_channel_TM"/>
</dbReference>
<keyword evidence="3" id="KW-1185">Reference proteome</keyword>
<evidence type="ECO:0000259" key="2">
    <source>
        <dbReference type="Pfam" id="PF02932"/>
    </source>
</evidence>
<keyword evidence="1" id="KW-0812">Transmembrane</keyword>
<dbReference type="Proteomes" id="UP000887572">
    <property type="component" value="Unplaced"/>
</dbReference>
<dbReference type="InterPro" id="IPR036719">
    <property type="entry name" value="Neuro-gated_channel_TM_sf"/>
</dbReference>
<reference evidence="4" key="1">
    <citation type="submission" date="2022-11" db="UniProtKB">
        <authorList>
            <consortium name="WormBaseParasite"/>
        </authorList>
    </citation>
    <scope>IDENTIFICATION</scope>
</reference>
<dbReference type="WBParaSite" id="Gr19_v10_g10450.t1">
    <property type="protein sequence ID" value="Gr19_v10_g10450.t1"/>
    <property type="gene ID" value="Gr19_v10_g10450"/>
</dbReference>
<keyword evidence="1" id="KW-1133">Transmembrane helix</keyword>
<dbReference type="Gene3D" id="1.20.58.390">
    <property type="entry name" value="Neurotransmitter-gated ion-channel transmembrane domain"/>
    <property type="match status" value="1"/>
</dbReference>
<accession>A0A914GQD4</accession>
<feature type="domain" description="Neurotransmitter-gated ion-channel transmembrane" evidence="2">
    <location>
        <begin position="105"/>
        <end position="181"/>
    </location>
</feature>
<organism evidence="3 4">
    <name type="scientific">Globodera rostochiensis</name>
    <name type="common">Golden nematode worm</name>
    <name type="synonym">Heterodera rostochiensis</name>
    <dbReference type="NCBI Taxonomy" id="31243"/>
    <lineage>
        <taxon>Eukaryota</taxon>
        <taxon>Metazoa</taxon>
        <taxon>Ecdysozoa</taxon>
        <taxon>Nematoda</taxon>
        <taxon>Chromadorea</taxon>
        <taxon>Rhabditida</taxon>
        <taxon>Tylenchina</taxon>
        <taxon>Tylenchomorpha</taxon>
        <taxon>Tylenchoidea</taxon>
        <taxon>Heteroderidae</taxon>
        <taxon>Heteroderinae</taxon>
        <taxon>Globodera</taxon>
    </lineage>
</organism>
<feature type="transmembrane region" description="Helical" evidence="1">
    <location>
        <begin position="170"/>
        <end position="188"/>
    </location>
</feature>
<dbReference type="AlphaFoldDB" id="A0A914GQD4"/>
<dbReference type="SUPFAM" id="SSF90112">
    <property type="entry name" value="Neurotransmitter-gated ion-channel transmembrane pore"/>
    <property type="match status" value="1"/>
</dbReference>
<name>A0A914GQD4_GLORO</name>
<evidence type="ECO:0000313" key="3">
    <source>
        <dbReference type="Proteomes" id="UP000887572"/>
    </source>
</evidence>
<protein>
    <submittedName>
        <fullName evidence="4">Neurotransmitter-gated ion-channel transmembrane domain-containing protein</fullName>
    </submittedName>
</protein>
<evidence type="ECO:0000256" key="1">
    <source>
        <dbReference type="SAM" id="Phobius"/>
    </source>
</evidence>
<keyword evidence="1" id="KW-0472">Membrane</keyword>
<sequence>MNCSSCLFSTSDSIRSTTDNFELDSRLFIPPDQWQMNGRCCHGSGEDGEAMSVLDGTAGSLRLEYQSTGRRLYKQLKEDGSKLMANNCALCHCIGWTEKQEMCRDRISDTEGQNANGPKKDVGKVVELAEEQFGQLVTHFRILSAKVQKEEFLNEIHEDWMFAAMVVDRICFLTFSLFLLFCIGFVVWKAPHLYA</sequence>
<dbReference type="GO" id="GO:0016020">
    <property type="term" value="C:membrane"/>
    <property type="evidence" value="ECO:0007669"/>
    <property type="project" value="InterPro"/>
</dbReference>